<evidence type="ECO:0000313" key="1">
    <source>
        <dbReference type="EMBL" id="WPU63192.1"/>
    </source>
</evidence>
<protein>
    <recommendedName>
        <fullName evidence="3">Uracil-DNA glycosylase</fullName>
    </recommendedName>
</protein>
<proteinExistence type="predicted"/>
<keyword evidence="2" id="KW-1185">Reference proteome</keyword>
<name>A0AAX4HIY5_9BACT</name>
<dbReference type="KEGG" id="psti:SOO65_10895"/>
<reference evidence="1 2" key="1">
    <citation type="submission" date="2023-11" db="EMBL/GenBank/DDBJ databases">
        <title>Peredibacter starrii A3.12.</title>
        <authorList>
            <person name="Mitchell R.J."/>
        </authorList>
    </citation>
    <scope>NUCLEOTIDE SEQUENCE [LARGE SCALE GENOMIC DNA]</scope>
    <source>
        <strain evidence="1 2">A3.12</strain>
    </source>
</reference>
<dbReference type="AlphaFoldDB" id="A0AAX4HIY5"/>
<dbReference type="RefSeq" id="WP_321389453.1">
    <property type="nucleotide sequence ID" value="NZ_CP139487.1"/>
</dbReference>
<accession>A0AAX4HIY5</accession>
<organism evidence="1 2">
    <name type="scientific">Peredibacter starrii</name>
    <dbReference type="NCBI Taxonomy" id="28202"/>
    <lineage>
        <taxon>Bacteria</taxon>
        <taxon>Pseudomonadati</taxon>
        <taxon>Bdellovibrionota</taxon>
        <taxon>Bacteriovoracia</taxon>
        <taxon>Bacteriovoracales</taxon>
        <taxon>Bacteriovoracaceae</taxon>
        <taxon>Peredibacter</taxon>
    </lineage>
</organism>
<dbReference type="Proteomes" id="UP001324634">
    <property type="component" value="Chromosome"/>
</dbReference>
<sequence length="71" mass="8161">MSNPNCAQCRHYYITWDQKTPNGCRRFGIQCKEQPSKIVSMAGLGTCQGFEAKKKPEVQNKGLDLNRKELW</sequence>
<evidence type="ECO:0000313" key="2">
    <source>
        <dbReference type="Proteomes" id="UP001324634"/>
    </source>
</evidence>
<dbReference type="EMBL" id="CP139487">
    <property type="protein sequence ID" value="WPU63192.1"/>
    <property type="molecule type" value="Genomic_DNA"/>
</dbReference>
<evidence type="ECO:0008006" key="3">
    <source>
        <dbReference type="Google" id="ProtNLM"/>
    </source>
</evidence>
<gene>
    <name evidence="1" type="ORF">SOO65_10895</name>
</gene>